<evidence type="ECO:0000259" key="1">
    <source>
        <dbReference type="Pfam" id="PF04014"/>
    </source>
</evidence>
<reference evidence="2 3" key="1">
    <citation type="journal article" date="2015" name="Nature">
        <title>rRNA introns, odd ribosomes, and small enigmatic genomes across a large radiation of phyla.</title>
        <authorList>
            <person name="Brown C.T."/>
            <person name="Hug L.A."/>
            <person name="Thomas B.C."/>
            <person name="Sharon I."/>
            <person name="Castelle C.J."/>
            <person name="Singh A."/>
            <person name="Wilkins M.J."/>
            <person name="Williams K.H."/>
            <person name="Banfield J.F."/>
        </authorList>
    </citation>
    <scope>NUCLEOTIDE SEQUENCE [LARGE SCALE GENOMIC DNA]</scope>
</reference>
<dbReference type="Proteomes" id="UP000034349">
    <property type="component" value="Unassembled WGS sequence"/>
</dbReference>
<gene>
    <name evidence="2" type="ORF">UR23_C0028G0006</name>
</gene>
<dbReference type="InterPro" id="IPR007159">
    <property type="entry name" value="SpoVT-AbrB_dom"/>
</dbReference>
<comment type="caution">
    <text evidence="2">The sequence shown here is derived from an EMBL/GenBank/DDBJ whole genome shotgun (WGS) entry which is preliminary data.</text>
</comment>
<dbReference type="SUPFAM" id="SSF89447">
    <property type="entry name" value="AbrB/MazE/MraZ-like"/>
    <property type="match status" value="1"/>
</dbReference>
<dbReference type="InterPro" id="IPR037914">
    <property type="entry name" value="SpoVT-AbrB_sf"/>
</dbReference>
<dbReference type="GO" id="GO:0003677">
    <property type="term" value="F:DNA binding"/>
    <property type="evidence" value="ECO:0007669"/>
    <property type="project" value="InterPro"/>
</dbReference>
<dbReference type="Pfam" id="PF04014">
    <property type="entry name" value="MazE_antitoxin"/>
    <property type="match status" value="1"/>
</dbReference>
<dbReference type="Gene3D" id="2.10.260.10">
    <property type="match status" value="1"/>
</dbReference>
<organism evidence="2 3">
    <name type="scientific">Candidatus Roizmanbacteria bacterium GW2011_GWA2_32_13</name>
    <dbReference type="NCBI Taxonomy" id="1618475"/>
    <lineage>
        <taxon>Bacteria</taxon>
        <taxon>Candidatus Roizmaniibacteriota</taxon>
    </lineage>
</organism>
<evidence type="ECO:0000313" key="2">
    <source>
        <dbReference type="EMBL" id="KKP35453.1"/>
    </source>
</evidence>
<dbReference type="AlphaFoldDB" id="A0A0F9YVM2"/>
<name>A0A0F9YVM2_9BACT</name>
<feature type="domain" description="SpoVT-AbrB" evidence="1">
    <location>
        <begin position="16"/>
        <end position="49"/>
    </location>
</feature>
<protein>
    <recommendedName>
        <fullName evidence="1">SpoVT-AbrB domain-containing protein</fullName>
    </recommendedName>
</protein>
<accession>A0A0F9YVM2</accession>
<sequence>MKIIRKITSSGKYSKVITIPREFLKALSWRQNQNLEFELDERGKKIIIRDAKDK</sequence>
<evidence type="ECO:0000313" key="3">
    <source>
        <dbReference type="Proteomes" id="UP000034349"/>
    </source>
</evidence>
<dbReference type="EMBL" id="LBOK01000028">
    <property type="protein sequence ID" value="KKP35453.1"/>
    <property type="molecule type" value="Genomic_DNA"/>
</dbReference>
<proteinExistence type="predicted"/>